<reference evidence="4" key="1">
    <citation type="submission" date="2022-07" db="EMBL/GenBank/DDBJ databases">
        <title>Gramela sediminis sp. nov., isolated from deep-sea sediment of the Indian Ocean.</title>
        <authorList>
            <person name="Shi H."/>
        </authorList>
    </citation>
    <scope>NUCLEOTIDE SEQUENCE</scope>
    <source>
        <strain evidence="4">GC03-9</strain>
    </source>
</reference>
<keyword evidence="2" id="KW-0313">Glucose metabolism</keyword>
<sequence length="383" mass="42016">MKFVRYICLILVSMFVSSIYAQMKKQNLPDSINRMYVGTYTKKEGHVDGKAKGIYLLSQHSSNGKLNFVTTAAEIVNPSFVKVGKQGKYVYAVSELGPGDATNGFIYSFEIQPDGTLKNIGKLSTVGHAPCHIALDRSGKFIFVSNYLGGVVMVYRVGENGALVPNQELKLEQPDKAHAHSVKISRDNRYAYIADLGNDMVWIYDFDVKSGILEANEQKSVQLKDGAGPRHLSMGINGNFAFSINELNSTINTFRILKNGGLEIIQEISSLPASFRASNSAADIHIHPNGKFLYVSNRGHNSIGVFEIDPGSGMLSRIENSPIAGKTPRNFAIDPSGKYLYAASQDTGNISIFEINQKSGKLKIQPAVFEIPTPVCLEFVKSY</sequence>
<evidence type="ECO:0000313" key="4">
    <source>
        <dbReference type="EMBL" id="MCP9200626.1"/>
    </source>
</evidence>
<feature type="chain" id="PRO_5040908512" evidence="3">
    <location>
        <begin position="22"/>
        <end position="383"/>
    </location>
</feature>
<dbReference type="Proteomes" id="UP001155280">
    <property type="component" value="Unassembled WGS sequence"/>
</dbReference>
<dbReference type="PANTHER" id="PTHR30344:SF1">
    <property type="entry name" value="6-PHOSPHOGLUCONOLACTONASE"/>
    <property type="match status" value="1"/>
</dbReference>
<evidence type="ECO:0000256" key="3">
    <source>
        <dbReference type="SAM" id="SignalP"/>
    </source>
</evidence>
<dbReference type="GO" id="GO:0006006">
    <property type="term" value="P:glucose metabolic process"/>
    <property type="evidence" value="ECO:0007669"/>
    <property type="project" value="UniProtKB-KW"/>
</dbReference>
<dbReference type="InterPro" id="IPR015943">
    <property type="entry name" value="WD40/YVTN_repeat-like_dom_sf"/>
</dbReference>
<comment type="similarity">
    <text evidence="1">Belongs to the cycloisomerase 2 family.</text>
</comment>
<dbReference type="InterPro" id="IPR019405">
    <property type="entry name" value="Lactonase_7-beta_prop"/>
</dbReference>
<name>A0A9X2KYU5_9FLAO</name>
<gene>
    <name evidence="4" type="ORF">MKO06_11950</name>
</gene>
<keyword evidence="2" id="KW-0119">Carbohydrate metabolism</keyword>
<evidence type="ECO:0000256" key="1">
    <source>
        <dbReference type="ARBA" id="ARBA00005564"/>
    </source>
</evidence>
<dbReference type="PANTHER" id="PTHR30344">
    <property type="entry name" value="6-PHOSPHOGLUCONOLACTONASE-RELATED"/>
    <property type="match status" value="1"/>
</dbReference>
<dbReference type="AlphaFoldDB" id="A0A9X2KYU5"/>
<proteinExistence type="inferred from homology"/>
<keyword evidence="5" id="KW-1185">Reference proteome</keyword>
<dbReference type="SUPFAM" id="SSF51004">
    <property type="entry name" value="C-terminal (heme d1) domain of cytochrome cd1-nitrite reductase"/>
    <property type="match status" value="1"/>
</dbReference>
<dbReference type="RefSeq" id="WP_241551387.1">
    <property type="nucleotide sequence ID" value="NZ_JANCNS010000002.1"/>
</dbReference>
<dbReference type="Gene3D" id="2.130.10.10">
    <property type="entry name" value="YVTN repeat-like/Quinoprotein amine dehydrogenase"/>
    <property type="match status" value="1"/>
</dbReference>
<accession>A0A9X2KYU5</accession>
<evidence type="ECO:0000313" key="5">
    <source>
        <dbReference type="Proteomes" id="UP001155280"/>
    </source>
</evidence>
<dbReference type="Pfam" id="PF10282">
    <property type="entry name" value="Lactonase"/>
    <property type="match status" value="1"/>
</dbReference>
<dbReference type="GO" id="GO:0017057">
    <property type="term" value="F:6-phosphogluconolactonase activity"/>
    <property type="evidence" value="ECO:0007669"/>
    <property type="project" value="TreeGrafter"/>
</dbReference>
<dbReference type="InterPro" id="IPR011048">
    <property type="entry name" value="Haem_d1_sf"/>
</dbReference>
<keyword evidence="3" id="KW-0732">Signal</keyword>
<dbReference type="InterPro" id="IPR050282">
    <property type="entry name" value="Cycloisomerase_2"/>
</dbReference>
<comment type="caution">
    <text evidence="4">The sequence shown here is derived from an EMBL/GenBank/DDBJ whole genome shotgun (WGS) entry which is preliminary data.</text>
</comment>
<dbReference type="EMBL" id="JANCNS010000002">
    <property type="protein sequence ID" value="MCP9200626.1"/>
    <property type="molecule type" value="Genomic_DNA"/>
</dbReference>
<evidence type="ECO:0000256" key="2">
    <source>
        <dbReference type="ARBA" id="ARBA00022526"/>
    </source>
</evidence>
<protein>
    <submittedName>
        <fullName evidence="4">Lactonase family protein</fullName>
    </submittedName>
</protein>
<feature type="signal peptide" evidence="3">
    <location>
        <begin position="1"/>
        <end position="21"/>
    </location>
</feature>
<organism evidence="4 5">
    <name type="scientific">Christiangramia oceanisediminis</name>
    <dbReference type="NCBI Taxonomy" id="2920386"/>
    <lineage>
        <taxon>Bacteria</taxon>
        <taxon>Pseudomonadati</taxon>
        <taxon>Bacteroidota</taxon>
        <taxon>Flavobacteriia</taxon>
        <taxon>Flavobacteriales</taxon>
        <taxon>Flavobacteriaceae</taxon>
        <taxon>Christiangramia</taxon>
    </lineage>
</organism>